<organism evidence="3 4">
    <name type="scientific">Trichoderma asperellum (strain ATCC 204424 / CBS 433.97 / NBRC 101777)</name>
    <dbReference type="NCBI Taxonomy" id="1042311"/>
    <lineage>
        <taxon>Eukaryota</taxon>
        <taxon>Fungi</taxon>
        <taxon>Dikarya</taxon>
        <taxon>Ascomycota</taxon>
        <taxon>Pezizomycotina</taxon>
        <taxon>Sordariomycetes</taxon>
        <taxon>Hypocreomycetidae</taxon>
        <taxon>Hypocreales</taxon>
        <taxon>Hypocreaceae</taxon>
        <taxon>Trichoderma</taxon>
    </lineage>
</organism>
<keyword evidence="2" id="KW-0472">Membrane</keyword>
<name>A0A2T3Z599_TRIA4</name>
<protein>
    <submittedName>
        <fullName evidence="3">Uncharacterized protein</fullName>
    </submittedName>
</protein>
<feature type="compositionally biased region" description="Polar residues" evidence="1">
    <location>
        <begin position="67"/>
        <end position="79"/>
    </location>
</feature>
<evidence type="ECO:0000313" key="4">
    <source>
        <dbReference type="Proteomes" id="UP000240493"/>
    </source>
</evidence>
<evidence type="ECO:0000313" key="3">
    <source>
        <dbReference type="EMBL" id="PTB39965.1"/>
    </source>
</evidence>
<keyword evidence="2" id="KW-0812">Transmembrane</keyword>
<sequence>MIDKFQCQAHTRTPWGSNPHRYDYRLRYLMMGLLCALILAVFIVSLVLIGDQALKNYQLIPSDDESPTMSAESPSSTPYNVTGTNTTANITTYHSSGRIT</sequence>
<accession>A0A2T3Z599</accession>
<evidence type="ECO:0000256" key="1">
    <source>
        <dbReference type="SAM" id="MobiDB-lite"/>
    </source>
</evidence>
<reference evidence="3 4" key="1">
    <citation type="submission" date="2016-07" db="EMBL/GenBank/DDBJ databases">
        <title>Multiple horizontal gene transfer events from other fungi enriched the ability of initially mycotrophic Trichoderma (Ascomycota) to feed on dead plant biomass.</title>
        <authorList>
            <consortium name="DOE Joint Genome Institute"/>
            <person name="Aerts A."/>
            <person name="Atanasova L."/>
            <person name="Chenthamara K."/>
            <person name="Zhang J."/>
            <person name="Grujic M."/>
            <person name="Henrissat B."/>
            <person name="Kuo A."/>
            <person name="Salamov A."/>
            <person name="Lipzen A."/>
            <person name="Labutti K."/>
            <person name="Barry K."/>
            <person name="Miao Y."/>
            <person name="Rahimi M.J."/>
            <person name="Shen Q."/>
            <person name="Grigoriev I.V."/>
            <person name="Kubicek C.P."/>
            <person name="Druzhinina I.S."/>
        </authorList>
    </citation>
    <scope>NUCLEOTIDE SEQUENCE [LARGE SCALE GENOMIC DNA]</scope>
    <source>
        <strain evidence="3 4">CBS 433.97</strain>
    </source>
</reference>
<feature type="region of interest" description="Disordered" evidence="1">
    <location>
        <begin position="63"/>
        <end position="88"/>
    </location>
</feature>
<feature type="transmembrane region" description="Helical" evidence="2">
    <location>
        <begin position="28"/>
        <end position="49"/>
    </location>
</feature>
<dbReference type="OrthoDB" id="3545167at2759"/>
<proteinExistence type="predicted"/>
<gene>
    <name evidence="3" type="ORF">M441DRAFT_27860</name>
</gene>
<keyword evidence="2" id="KW-1133">Transmembrane helix</keyword>
<dbReference type="Proteomes" id="UP000240493">
    <property type="component" value="Unassembled WGS sequence"/>
</dbReference>
<evidence type="ECO:0000256" key="2">
    <source>
        <dbReference type="SAM" id="Phobius"/>
    </source>
</evidence>
<keyword evidence="4" id="KW-1185">Reference proteome</keyword>
<dbReference type="AlphaFoldDB" id="A0A2T3Z599"/>
<dbReference type="EMBL" id="KZ679263">
    <property type="protein sequence ID" value="PTB39965.1"/>
    <property type="molecule type" value="Genomic_DNA"/>
</dbReference>